<feature type="compositionally biased region" description="Low complexity" evidence="1">
    <location>
        <begin position="137"/>
        <end position="149"/>
    </location>
</feature>
<evidence type="ECO:0000259" key="2">
    <source>
        <dbReference type="Pfam" id="PF16099"/>
    </source>
</evidence>
<feature type="compositionally biased region" description="Polar residues" evidence="1">
    <location>
        <begin position="51"/>
        <end position="68"/>
    </location>
</feature>
<dbReference type="PANTHER" id="PTHR14790:SF15">
    <property type="entry name" value="RECQ-MEDIATED GENOME INSTABILITY PROTEIN 1"/>
    <property type="match status" value="1"/>
</dbReference>
<sequence>MEAVSASHNTTWNNPMAKATSITNSHHEVRKLDNLSSSTTSNTNTLGTSSPNWNSPGMYNTPTNTANHTGIKLDPKPHLVKQRSVTQFFKNPELNQSPVGQQHGPRTSPVATHGISVRTPSTADTAASMLTTAWVSPVNNQPNTPVTNPSMSSVGKQEMKHPQECKQACEVEHVSKEQAITEPIVYLSDVLKDLSFDDRRVVSIKGFIMTLQSGLRCHPSWCIEAKINDGTASIDVDLTHIVLNELIGFNAQEMKKIKLQSKHNKEMNHKIMMVSLIFHGFP</sequence>
<feature type="region of interest" description="Disordered" evidence="1">
    <location>
        <begin position="33"/>
        <end position="74"/>
    </location>
</feature>
<evidence type="ECO:0000313" key="4">
    <source>
        <dbReference type="RefSeq" id="XP_006816716.1"/>
    </source>
</evidence>
<accession>A0ABM0M9M5</accession>
<protein>
    <submittedName>
        <fullName evidence="4">Uncharacterized protein LOC102803647</fullName>
    </submittedName>
</protein>
<dbReference type="GeneID" id="102803647"/>
<feature type="region of interest" description="Disordered" evidence="1">
    <location>
        <begin position="136"/>
        <end position="155"/>
    </location>
</feature>
<evidence type="ECO:0000313" key="3">
    <source>
        <dbReference type="Proteomes" id="UP000694865"/>
    </source>
</evidence>
<organism evidence="3 4">
    <name type="scientific">Saccoglossus kowalevskii</name>
    <name type="common">Acorn worm</name>
    <dbReference type="NCBI Taxonomy" id="10224"/>
    <lineage>
        <taxon>Eukaryota</taxon>
        <taxon>Metazoa</taxon>
        <taxon>Hemichordata</taxon>
        <taxon>Enteropneusta</taxon>
        <taxon>Harrimaniidae</taxon>
        <taxon>Saccoglossus</taxon>
    </lineage>
</organism>
<dbReference type="RefSeq" id="XP_006816716.1">
    <property type="nucleotide sequence ID" value="XM_006816653.1"/>
</dbReference>
<dbReference type="InterPro" id="IPR032199">
    <property type="entry name" value="RMI1_C"/>
</dbReference>
<name>A0ABM0M9M5_SACKO</name>
<reference evidence="4" key="1">
    <citation type="submission" date="2025-08" db="UniProtKB">
        <authorList>
            <consortium name="RefSeq"/>
        </authorList>
    </citation>
    <scope>IDENTIFICATION</scope>
    <source>
        <tissue evidence="4">Testes</tissue>
    </source>
</reference>
<gene>
    <name evidence="4" type="primary">LOC102803647</name>
</gene>
<feature type="region of interest" description="Disordered" evidence="1">
    <location>
        <begin position="93"/>
        <end position="112"/>
    </location>
</feature>
<dbReference type="Gene3D" id="2.40.50.510">
    <property type="match status" value="1"/>
</dbReference>
<feature type="domain" description="RecQ-mediated genome instability protein 1 C-terminal OB-fold" evidence="2">
    <location>
        <begin position="182"/>
        <end position="269"/>
    </location>
</feature>
<proteinExistence type="predicted"/>
<dbReference type="Proteomes" id="UP000694865">
    <property type="component" value="Unplaced"/>
</dbReference>
<dbReference type="PANTHER" id="PTHR14790">
    <property type="entry name" value="RECQ-MEDIATED GENOME INSTABILITY PROTEIN 1 RMI1"/>
    <property type="match status" value="1"/>
</dbReference>
<keyword evidence="3" id="KW-1185">Reference proteome</keyword>
<feature type="compositionally biased region" description="Low complexity" evidence="1">
    <location>
        <begin position="34"/>
        <end position="50"/>
    </location>
</feature>
<evidence type="ECO:0000256" key="1">
    <source>
        <dbReference type="SAM" id="MobiDB-lite"/>
    </source>
</evidence>
<dbReference type="Pfam" id="PF16099">
    <property type="entry name" value="RMI1_C"/>
    <property type="match status" value="1"/>
</dbReference>